<comment type="caution">
    <text evidence="8">The sequence shown here is derived from an EMBL/GenBank/DDBJ whole genome shotgun (WGS) entry which is preliminary data.</text>
</comment>
<keyword evidence="4" id="KW-0010">Activator</keyword>
<evidence type="ECO:0000259" key="7">
    <source>
        <dbReference type="PROSITE" id="PS51806"/>
    </source>
</evidence>
<dbReference type="Pfam" id="PF14144">
    <property type="entry name" value="DOG1"/>
    <property type="match status" value="1"/>
</dbReference>
<dbReference type="GO" id="GO:0006351">
    <property type="term" value="P:DNA-templated transcription"/>
    <property type="evidence" value="ECO:0007669"/>
    <property type="project" value="InterPro"/>
</dbReference>
<comment type="subcellular location">
    <subcellularLocation>
        <location evidence="1">Nucleus</location>
    </subcellularLocation>
</comment>
<dbReference type="AlphaFoldDB" id="A0A2I0IML2"/>
<evidence type="ECO:0000256" key="2">
    <source>
        <dbReference type="ARBA" id="ARBA00023015"/>
    </source>
</evidence>
<dbReference type="GO" id="GO:0043565">
    <property type="term" value="F:sequence-specific DNA binding"/>
    <property type="evidence" value="ECO:0007669"/>
    <property type="project" value="InterPro"/>
</dbReference>
<protein>
    <recommendedName>
        <fullName evidence="7">DOG1 domain-containing protein</fullName>
    </recommendedName>
</protein>
<dbReference type="PANTHER" id="PTHR45693">
    <property type="entry name" value="TRANSCRIPTION FACTOR TGA9"/>
    <property type="match status" value="1"/>
</dbReference>
<organism evidence="8 9">
    <name type="scientific">Punica granatum</name>
    <name type="common">Pomegranate</name>
    <dbReference type="NCBI Taxonomy" id="22663"/>
    <lineage>
        <taxon>Eukaryota</taxon>
        <taxon>Viridiplantae</taxon>
        <taxon>Streptophyta</taxon>
        <taxon>Embryophyta</taxon>
        <taxon>Tracheophyta</taxon>
        <taxon>Spermatophyta</taxon>
        <taxon>Magnoliopsida</taxon>
        <taxon>eudicotyledons</taxon>
        <taxon>Gunneridae</taxon>
        <taxon>Pentapetalae</taxon>
        <taxon>rosids</taxon>
        <taxon>malvids</taxon>
        <taxon>Myrtales</taxon>
        <taxon>Lythraceae</taxon>
        <taxon>Punica</taxon>
    </lineage>
</organism>
<evidence type="ECO:0000256" key="5">
    <source>
        <dbReference type="ARBA" id="ARBA00023163"/>
    </source>
</evidence>
<proteinExistence type="predicted"/>
<dbReference type="PANTHER" id="PTHR45693:SF36">
    <property type="entry name" value="TRANSCRIPTION FACTOR TGA4"/>
    <property type="match status" value="1"/>
</dbReference>
<dbReference type="STRING" id="22663.A0A2I0IML2"/>
<keyword evidence="9" id="KW-1185">Reference proteome</keyword>
<dbReference type="Proteomes" id="UP000233551">
    <property type="component" value="Unassembled WGS sequence"/>
</dbReference>
<dbReference type="GO" id="GO:0005634">
    <property type="term" value="C:nucleus"/>
    <property type="evidence" value="ECO:0007669"/>
    <property type="project" value="UniProtKB-SubCell"/>
</dbReference>
<evidence type="ECO:0000256" key="4">
    <source>
        <dbReference type="ARBA" id="ARBA00023159"/>
    </source>
</evidence>
<evidence type="ECO:0000256" key="6">
    <source>
        <dbReference type="ARBA" id="ARBA00023242"/>
    </source>
</evidence>
<evidence type="ECO:0000313" key="8">
    <source>
        <dbReference type="EMBL" id="PKI45259.1"/>
    </source>
</evidence>
<accession>A0A2I0IML2</accession>
<keyword evidence="3" id="KW-0238">DNA-binding</keyword>
<evidence type="ECO:0000256" key="3">
    <source>
        <dbReference type="ARBA" id="ARBA00023125"/>
    </source>
</evidence>
<keyword evidence="2" id="KW-0805">Transcription regulation</keyword>
<dbReference type="PROSITE" id="PS51806">
    <property type="entry name" value="DOG1"/>
    <property type="match status" value="1"/>
</dbReference>
<dbReference type="InterPro" id="IPR025422">
    <property type="entry name" value="TGA_domain"/>
</dbReference>
<gene>
    <name evidence="8" type="ORF">CRG98_034339</name>
</gene>
<evidence type="ECO:0000313" key="9">
    <source>
        <dbReference type="Proteomes" id="UP000233551"/>
    </source>
</evidence>
<reference evidence="8 9" key="1">
    <citation type="submission" date="2017-11" db="EMBL/GenBank/DDBJ databases">
        <title>De-novo sequencing of pomegranate (Punica granatum L.) genome.</title>
        <authorList>
            <person name="Akparov Z."/>
            <person name="Amiraslanov A."/>
            <person name="Hajiyeva S."/>
            <person name="Abbasov M."/>
            <person name="Kaur K."/>
            <person name="Hamwieh A."/>
            <person name="Solovyev V."/>
            <person name="Salamov A."/>
            <person name="Braich B."/>
            <person name="Kosarev P."/>
            <person name="Mahmoud A."/>
            <person name="Hajiyev E."/>
            <person name="Babayeva S."/>
            <person name="Izzatullayeva V."/>
            <person name="Mammadov A."/>
            <person name="Mammadov A."/>
            <person name="Sharifova S."/>
            <person name="Ojaghi J."/>
            <person name="Eynullazada K."/>
            <person name="Bayramov B."/>
            <person name="Abdulazimova A."/>
            <person name="Shahmuradov I."/>
        </authorList>
    </citation>
    <scope>NUCLEOTIDE SEQUENCE [LARGE SCALE GENOMIC DNA]</scope>
    <source>
        <strain evidence="9">cv. AG2017</strain>
        <tissue evidence="8">Leaf</tissue>
    </source>
</reference>
<feature type="domain" description="DOG1" evidence="7">
    <location>
        <begin position="52"/>
        <end position="258"/>
    </location>
</feature>
<sequence length="258" mass="29485">MRFSLLRNEQRAQRSFVFREKEPIPGLVFASDGEKKLSGKGQYIDGVDGTGIAAFEMEYGHWVDEQNRLMCELRNALNAHLNELELQVLVENSMKHYFELFQMKKVAAKADSFNIMCGLWKTPFQRFFLWIGGCRPSELLKVLMPQLHPLADQQFFDVRNLRQSCQQAEDALSQGMDKLQQTLAETAAFGRMGYAAFGPPMSRAVKRLEALISFVNQADHLQQETLLQMSRILTTRQAAQGLLALAEYFQRPRTLSSL</sequence>
<dbReference type="EMBL" id="PGOL01002746">
    <property type="protein sequence ID" value="PKI45259.1"/>
    <property type="molecule type" value="Genomic_DNA"/>
</dbReference>
<keyword evidence="5" id="KW-0804">Transcription</keyword>
<name>A0A2I0IML2_PUNGR</name>
<evidence type="ECO:0000256" key="1">
    <source>
        <dbReference type="ARBA" id="ARBA00004123"/>
    </source>
</evidence>
<keyword evidence="6" id="KW-0539">Nucleus</keyword>